<dbReference type="GO" id="GO:0009308">
    <property type="term" value="P:amine metabolic process"/>
    <property type="evidence" value="ECO:0007669"/>
    <property type="project" value="InterPro"/>
</dbReference>
<sequence length="124" mass="13770">MSAVKEMKTVTAATTSSKVHPLDQLSGDEIIQVATIARQAKPEIDFVFNTITLKEPKKEVMLSYLGWDNSRPRVTQVEREALVVALEKKTMKCFEGLVSLSCIDSVIQSNQIHSVSCFNDIRVG</sequence>
<evidence type="ECO:0000259" key="1">
    <source>
        <dbReference type="Pfam" id="PF02727"/>
    </source>
</evidence>
<dbReference type="GO" id="GO:0048038">
    <property type="term" value="F:quinone binding"/>
    <property type="evidence" value="ECO:0007669"/>
    <property type="project" value="InterPro"/>
</dbReference>
<proteinExistence type="predicted"/>
<accession>A0A1X0RML7</accession>
<dbReference type="SUPFAM" id="SSF54416">
    <property type="entry name" value="Amine oxidase N-terminal region"/>
    <property type="match status" value="1"/>
</dbReference>
<feature type="domain" description="Copper amine oxidase N2-terminal" evidence="1">
    <location>
        <begin position="20"/>
        <end position="91"/>
    </location>
</feature>
<dbReference type="InterPro" id="IPR016182">
    <property type="entry name" value="Cu_amine_oxidase_N-reg"/>
</dbReference>
<dbReference type="VEuPathDB" id="FungiDB:BCV72DRAFT_61219"/>
<dbReference type="InterPro" id="IPR015800">
    <property type="entry name" value="Cu_amine_oxidase_N2"/>
</dbReference>
<dbReference type="AlphaFoldDB" id="A0A1X0RML7"/>
<evidence type="ECO:0000313" key="2">
    <source>
        <dbReference type="EMBL" id="ORE13275.1"/>
    </source>
</evidence>
<gene>
    <name evidence="2" type="ORF">BCV71DRAFT_278612</name>
</gene>
<dbReference type="Proteomes" id="UP000242381">
    <property type="component" value="Unassembled WGS sequence"/>
</dbReference>
<dbReference type="GO" id="GO:0005507">
    <property type="term" value="F:copper ion binding"/>
    <property type="evidence" value="ECO:0007669"/>
    <property type="project" value="InterPro"/>
</dbReference>
<dbReference type="Gene3D" id="3.10.450.40">
    <property type="match status" value="1"/>
</dbReference>
<dbReference type="GO" id="GO:0008131">
    <property type="term" value="F:primary methylamine oxidase activity"/>
    <property type="evidence" value="ECO:0007669"/>
    <property type="project" value="InterPro"/>
</dbReference>
<dbReference type="EMBL" id="KV921551">
    <property type="protein sequence ID" value="ORE13275.1"/>
    <property type="molecule type" value="Genomic_DNA"/>
</dbReference>
<reference evidence="2 3" key="1">
    <citation type="journal article" date="2016" name="Proc. Natl. Acad. Sci. U.S.A.">
        <title>Lipid metabolic changes in an early divergent fungus govern the establishment of a mutualistic symbiosis with endobacteria.</title>
        <authorList>
            <person name="Lastovetsky O.A."/>
            <person name="Gaspar M.L."/>
            <person name="Mondo S.J."/>
            <person name="LaButti K.M."/>
            <person name="Sandor L."/>
            <person name="Grigoriev I.V."/>
            <person name="Henry S.A."/>
            <person name="Pawlowska T.E."/>
        </authorList>
    </citation>
    <scope>NUCLEOTIDE SEQUENCE [LARGE SCALE GENOMIC DNA]</scope>
    <source>
        <strain evidence="2 3">ATCC 11559</strain>
    </source>
</reference>
<name>A0A1X0RML7_RHIZD</name>
<dbReference type="Pfam" id="PF02727">
    <property type="entry name" value="Cu_amine_oxidN2"/>
    <property type="match status" value="1"/>
</dbReference>
<protein>
    <recommendedName>
        <fullName evidence="1">Copper amine oxidase N2-terminal domain-containing protein</fullName>
    </recommendedName>
</protein>
<organism evidence="2 3">
    <name type="scientific">Rhizopus microsporus</name>
    <dbReference type="NCBI Taxonomy" id="58291"/>
    <lineage>
        <taxon>Eukaryota</taxon>
        <taxon>Fungi</taxon>
        <taxon>Fungi incertae sedis</taxon>
        <taxon>Mucoromycota</taxon>
        <taxon>Mucoromycotina</taxon>
        <taxon>Mucoromycetes</taxon>
        <taxon>Mucorales</taxon>
        <taxon>Mucorineae</taxon>
        <taxon>Rhizopodaceae</taxon>
        <taxon>Rhizopus</taxon>
    </lineage>
</organism>
<evidence type="ECO:0000313" key="3">
    <source>
        <dbReference type="Proteomes" id="UP000242381"/>
    </source>
</evidence>